<dbReference type="HOGENOM" id="CLU_1102917_0_0_1"/>
<reference evidence="2" key="1">
    <citation type="journal article" date="2013" name="Ind. Biotechnol.">
        <title>Comparative genomics analysis of Trichoderma reesei strains.</title>
        <authorList>
            <person name="Koike H."/>
            <person name="Aerts A."/>
            <person name="LaButti K."/>
            <person name="Grigoriev I.V."/>
            <person name="Baker S.E."/>
        </authorList>
    </citation>
    <scope>NUCLEOTIDE SEQUENCE [LARGE SCALE GENOMIC DNA]</scope>
    <source>
        <strain evidence="2">ATCC 56765 / BCRC 32924 / NRRL 11460 / Rut C-30</strain>
    </source>
</reference>
<evidence type="ECO:0000313" key="2">
    <source>
        <dbReference type="Proteomes" id="UP000024376"/>
    </source>
</evidence>
<dbReference type="EMBL" id="KI911163">
    <property type="protein sequence ID" value="ETR98324.1"/>
    <property type="molecule type" value="Genomic_DNA"/>
</dbReference>
<proteinExistence type="predicted"/>
<evidence type="ECO:0000313" key="1">
    <source>
        <dbReference type="EMBL" id="ETR98324.1"/>
    </source>
</evidence>
<gene>
    <name evidence="1" type="ORF">M419DRAFT_89259</name>
</gene>
<sequence>MPEYVRELAEISVKKSVDMGSPSVTETMALPKTQSEVGKEITAWQKGYDCEAEKDKPVQKSNRSVPYIGIRRGFMSAIALPTIPLWFICLSLRSPTVKCSSFLEHSYGEPQPEFFRYFVINSVHVQFTLSTHFAIFWHIWAHSSSSILSKRKIKVCRSMTPKSDCPPLRRYHVNTGDAAAKSRNRFSTTHNFVVHYASARRQILSDIYKGGLATRLHLGEERGGGEDGDTAKCRRRQSTSIVGHLRLRERRT</sequence>
<dbReference type="Proteomes" id="UP000024376">
    <property type="component" value="Unassembled WGS sequence"/>
</dbReference>
<name>A0A024RYW8_HYPJR</name>
<dbReference type="AlphaFoldDB" id="A0A024RYW8"/>
<dbReference type="KEGG" id="trr:M419DRAFT_89259"/>
<accession>A0A024RYW8</accession>
<protein>
    <submittedName>
        <fullName evidence="1">Uncharacterized protein</fullName>
    </submittedName>
</protein>
<organism evidence="1 2">
    <name type="scientific">Hypocrea jecorina (strain ATCC 56765 / BCRC 32924 / NRRL 11460 / Rut C-30)</name>
    <name type="common">Trichoderma reesei</name>
    <dbReference type="NCBI Taxonomy" id="1344414"/>
    <lineage>
        <taxon>Eukaryota</taxon>
        <taxon>Fungi</taxon>
        <taxon>Dikarya</taxon>
        <taxon>Ascomycota</taxon>
        <taxon>Pezizomycotina</taxon>
        <taxon>Sordariomycetes</taxon>
        <taxon>Hypocreomycetidae</taxon>
        <taxon>Hypocreales</taxon>
        <taxon>Hypocreaceae</taxon>
        <taxon>Trichoderma</taxon>
    </lineage>
</organism>